<keyword evidence="1" id="KW-0732">Signal</keyword>
<dbReference type="InterPro" id="IPR022158">
    <property type="entry name" value="Inositol_phosphatase"/>
</dbReference>
<keyword evidence="5" id="KW-1185">Reference proteome</keyword>
<evidence type="ECO:0000313" key="4">
    <source>
        <dbReference type="EnsemblProtists" id="EKX50255"/>
    </source>
</evidence>
<dbReference type="Proteomes" id="UP000011087">
    <property type="component" value="Unassembled WGS sequence"/>
</dbReference>
<dbReference type="KEGG" id="gtt:GUITHDRAFT_104069"/>
<evidence type="ECO:0000259" key="2">
    <source>
        <dbReference type="Pfam" id="PF12456"/>
    </source>
</evidence>
<gene>
    <name evidence="3" type="ORF">GUITHDRAFT_104069</name>
</gene>
<evidence type="ECO:0000313" key="5">
    <source>
        <dbReference type="Proteomes" id="UP000011087"/>
    </source>
</evidence>
<dbReference type="Pfam" id="PF12456">
    <property type="entry name" value="hSac2"/>
    <property type="match status" value="1"/>
</dbReference>
<feature type="domain" description="Inositol phosphatase" evidence="2">
    <location>
        <begin position="189"/>
        <end position="262"/>
    </location>
</feature>
<dbReference type="EMBL" id="JH992979">
    <property type="protein sequence ID" value="EKX50255.1"/>
    <property type="molecule type" value="Genomic_DNA"/>
</dbReference>
<sequence>MSRQQMLWCSGMTICSSIACSGMTICSSIACSGMTICSSVACSGMTICSSVACSGMTICSSVACSGMTICSSVACSGMTICSSVACSGMTICSSVAGLYGMAEEFSSLEAELLDAARAGNEEYIVALLKDVGKVNNPRLSQNVGDSLKPNGIQRAAIDKAAQEVLGRKREEGEVDDMRETSVGSTKTGERERLLKGYMVSSVNEWGADQTRILLLTNQAIHRVKFDFHRDKVVKWHTDRFDEILRVEYGNFQAASSSLTTMFLRHEIEDQQGFRIFTVKRDGKPSINDIVAEERAGKAQDSLTPMEYFREYRALLAESEPWKEEVFMLEFIAALQAVKVLRKAKFEVRLAKVGQSR</sequence>
<dbReference type="EnsemblProtists" id="EKX50255">
    <property type="protein sequence ID" value="EKX50255"/>
    <property type="gene ID" value="GUITHDRAFT_104069"/>
</dbReference>
<dbReference type="eggNOG" id="ENOG502SX2X">
    <property type="taxonomic scope" value="Eukaryota"/>
</dbReference>
<dbReference type="OrthoDB" id="10012704at2759"/>
<dbReference type="PaxDb" id="55529-EKX50255"/>
<dbReference type="HOGENOM" id="CLU_779492_0_0_1"/>
<dbReference type="AlphaFoldDB" id="L1JPZ5"/>
<protein>
    <recommendedName>
        <fullName evidence="2">Inositol phosphatase domain-containing protein</fullName>
    </recommendedName>
</protein>
<feature type="chain" id="PRO_5008771604" description="Inositol phosphatase domain-containing protein" evidence="1">
    <location>
        <begin position="23"/>
        <end position="356"/>
    </location>
</feature>
<accession>L1JPZ5</accession>
<organism evidence="3">
    <name type="scientific">Guillardia theta (strain CCMP2712)</name>
    <name type="common">Cryptophyte</name>
    <dbReference type="NCBI Taxonomy" id="905079"/>
    <lineage>
        <taxon>Eukaryota</taxon>
        <taxon>Cryptophyceae</taxon>
        <taxon>Pyrenomonadales</taxon>
        <taxon>Geminigeraceae</taxon>
        <taxon>Guillardia</taxon>
    </lineage>
</organism>
<reference evidence="3 5" key="1">
    <citation type="journal article" date="2012" name="Nature">
        <title>Algal genomes reveal evolutionary mosaicism and the fate of nucleomorphs.</title>
        <authorList>
            <consortium name="DOE Joint Genome Institute"/>
            <person name="Curtis B.A."/>
            <person name="Tanifuji G."/>
            <person name="Burki F."/>
            <person name="Gruber A."/>
            <person name="Irimia M."/>
            <person name="Maruyama S."/>
            <person name="Arias M.C."/>
            <person name="Ball S.G."/>
            <person name="Gile G.H."/>
            <person name="Hirakawa Y."/>
            <person name="Hopkins J.F."/>
            <person name="Kuo A."/>
            <person name="Rensing S.A."/>
            <person name="Schmutz J."/>
            <person name="Symeonidi A."/>
            <person name="Elias M."/>
            <person name="Eveleigh R.J."/>
            <person name="Herman E.K."/>
            <person name="Klute M.J."/>
            <person name="Nakayama T."/>
            <person name="Obornik M."/>
            <person name="Reyes-Prieto A."/>
            <person name="Armbrust E.V."/>
            <person name="Aves S.J."/>
            <person name="Beiko R.G."/>
            <person name="Coutinho P."/>
            <person name="Dacks J.B."/>
            <person name="Durnford D.G."/>
            <person name="Fast N.M."/>
            <person name="Green B.R."/>
            <person name="Grisdale C.J."/>
            <person name="Hempel F."/>
            <person name="Henrissat B."/>
            <person name="Hoppner M.P."/>
            <person name="Ishida K."/>
            <person name="Kim E."/>
            <person name="Koreny L."/>
            <person name="Kroth P.G."/>
            <person name="Liu Y."/>
            <person name="Malik S.B."/>
            <person name="Maier U.G."/>
            <person name="McRose D."/>
            <person name="Mock T."/>
            <person name="Neilson J.A."/>
            <person name="Onodera N.T."/>
            <person name="Poole A.M."/>
            <person name="Pritham E.J."/>
            <person name="Richards T.A."/>
            <person name="Rocap G."/>
            <person name="Roy S.W."/>
            <person name="Sarai C."/>
            <person name="Schaack S."/>
            <person name="Shirato S."/>
            <person name="Slamovits C.H."/>
            <person name="Spencer D.F."/>
            <person name="Suzuki S."/>
            <person name="Worden A.Z."/>
            <person name="Zauner S."/>
            <person name="Barry K."/>
            <person name="Bell C."/>
            <person name="Bharti A.K."/>
            <person name="Crow J.A."/>
            <person name="Grimwood J."/>
            <person name="Kramer R."/>
            <person name="Lindquist E."/>
            <person name="Lucas S."/>
            <person name="Salamov A."/>
            <person name="McFadden G.I."/>
            <person name="Lane C.E."/>
            <person name="Keeling P.J."/>
            <person name="Gray M.W."/>
            <person name="Grigoriev I.V."/>
            <person name="Archibald J.M."/>
        </authorList>
    </citation>
    <scope>NUCLEOTIDE SEQUENCE</scope>
    <source>
        <strain evidence="3 5">CCMP2712</strain>
    </source>
</reference>
<evidence type="ECO:0000256" key="1">
    <source>
        <dbReference type="SAM" id="SignalP"/>
    </source>
</evidence>
<evidence type="ECO:0000313" key="3">
    <source>
        <dbReference type="EMBL" id="EKX50255.1"/>
    </source>
</evidence>
<dbReference type="PROSITE" id="PS51257">
    <property type="entry name" value="PROKAR_LIPOPROTEIN"/>
    <property type="match status" value="1"/>
</dbReference>
<dbReference type="GeneID" id="17306870"/>
<feature type="signal peptide" evidence="1">
    <location>
        <begin position="1"/>
        <end position="22"/>
    </location>
</feature>
<reference evidence="5" key="2">
    <citation type="submission" date="2012-11" db="EMBL/GenBank/DDBJ databases">
        <authorList>
            <person name="Kuo A."/>
            <person name="Curtis B.A."/>
            <person name="Tanifuji G."/>
            <person name="Burki F."/>
            <person name="Gruber A."/>
            <person name="Irimia M."/>
            <person name="Maruyama S."/>
            <person name="Arias M.C."/>
            <person name="Ball S.G."/>
            <person name="Gile G.H."/>
            <person name="Hirakawa Y."/>
            <person name="Hopkins J.F."/>
            <person name="Rensing S.A."/>
            <person name="Schmutz J."/>
            <person name="Symeonidi A."/>
            <person name="Elias M."/>
            <person name="Eveleigh R.J."/>
            <person name="Herman E.K."/>
            <person name="Klute M.J."/>
            <person name="Nakayama T."/>
            <person name="Obornik M."/>
            <person name="Reyes-Prieto A."/>
            <person name="Armbrust E.V."/>
            <person name="Aves S.J."/>
            <person name="Beiko R.G."/>
            <person name="Coutinho P."/>
            <person name="Dacks J.B."/>
            <person name="Durnford D.G."/>
            <person name="Fast N.M."/>
            <person name="Green B.R."/>
            <person name="Grisdale C."/>
            <person name="Hempe F."/>
            <person name="Henrissat B."/>
            <person name="Hoppner M.P."/>
            <person name="Ishida K.-I."/>
            <person name="Kim E."/>
            <person name="Koreny L."/>
            <person name="Kroth P.G."/>
            <person name="Liu Y."/>
            <person name="Malik S.-B."/>
            <person name="Maier U.G."/>
            <person name="McRose D."/>
            <person name="Mock T."/>
            <person name="Neilson J.A."/>
            <person name="Onodera N.T."/>
            <person name="Poole A.M."/>
            <person name="Pritham E.J."/>
            <person name="Richards T.A."/>
            <person name="Rocap G."/>
            <person name="Roy S.W."/>
            <person name="Sarai C."/>
            <person name="Schaack S."/>
            <person name="Shirato S."/>
            <person name="Slamovits C.H."/>
            <person name="Spencer D.F."/>
            <person name="Suzuki S."/>
            <person name="Worden A.Z."/>
            <person name="Zauner S."/>
            <person name="Barry K."/>
            <person name="Bell C."/>
            <person name="Bharti A.K."/>
            <person name="Crow J.A."/>
            <person name="Grimwood J."/>
            <person name="Kramer R."/>
            <person name="Lindquist E."/>
            <person name="Lucas S."/>
            <person name="Salamov A."/>
            <person name="McFadden G.I."/>
            <person name="Lane C.E."/>
            <person name="Keeling P.J."/>
            <person name="Gray M.W."/>
            <person name="Grigoriev I.V."/>
            <person name="Archibald J.M."/>
        </authorList>
    </citation>
    <scope>NUCLEOTIDE SEQUENCE</scope>
    <source>
        <strain evidence="5">CCMP2712</strain>
    </source>
</reference>
<proteinExistence type="predicted"/>
<name>L1JPZ5_GUITC</name>
<dbReference type="RefSeq" id="XP_005837235.1">
    <property type="nucleotide sequence ID" value="XM_005837178.1"/>
</dbReference>
<reference evidence="4" key="3">
    <citation type="submission" date="2016-03" db="UniProtKB">
        <authorList>
            <consortium name="EnsemblProtists"/>
        </authorList>
    </citation>
    <scope>IDENTIFICATION</scope>
</reference>